<accession>A0A173TJ46</accession>
<reference evidence="1 2" key="1">
    <citation type="submission" date="2015-09" db="EMBL/GenBank/DDBJ databases">
        <authorList>
            <consortium name="Pathogen Informatics"/>
        </authorList>
    </citation>
    <scope>NUCLEOTIDE SEQUENCE [LARGE SCALE GENOMIC DNA]</scope>
    <source>
        <strain evidence="1 2">2789STDY5834959</strain>
    </source>
</reference>
<organism evidence="1 2">
    <name type="scientific">Anaerostipes hadrus</name>
    <dbReference type="NCBI Taxonomy" id="649756"/>
    <lineage>
        <taxon>Bacteria</taxon>
        <taxon>Bacillati</taxon>
        <taxon>Bacillota</taxon>
        <taxon>Clostridia</taxon>
        <taxon>Lachnospirales</taxon>
        <taxon>Lachnospiraceae</taxon>
        <taxon>Anaerostipes</taxon>
    </lineage>
</organism>
<dbReference type="Pfam" id="PF11672">
    <property type="entry name" value="DUF3268"/>
    <property type="match status" value="1"/>
</dbReference>
<dbReference type="Proteomes" id="UP000095553">
    <property type="component" value="Unassembled WGS sequence"/>
</dbReference>
<dbReference type="InterPro" id="IPR021686">
    <property type="entry name" value="DUF3268"/>
</dbReference>
<dbReference type="EMBL" id="CYXY01000011">
    <property type="protein sequence ID" value="CUN02169.1"/>
    <property type="molecule type" value="Genomic_DNA"/>
</dbReference>
<sequence length="278" mass="32604">MQNKNTKETKKIDLHPKKCNICGGLVIYTNNNLIYGKSYGSGKCYLCTQCGSYVGTHEPRPTEALGLLADSQMRTLKKKCHSIFDEFWNCGSNGKQRRYLRNMAYKRLATMMRIPLEECHFGYFDLLQLKKAYNCCQVLKKRSETYTWEHTDVTKKWLEAKAAGDKEIHDHIGSVRIGTLCFDLIERKGKRDKNYLYADLYVGGIDTGYGYGKDDYPYTYVDWISRQWTVDKLPKDYRSFKKEIEEKLTMLIKHARSITLKRKQYSLQEKILDDVKIW</sequence>
<dbReference type="RefSeq" id="WP_055073035.1">
    <property type="nucleotide sequence ID" value="NZ_BAABYN010000001.1"/>
</dbReference>
<protein>
    <submittedName>
        <fullName evidence="1">Protein of uncharacterized function (DUF3268)</fullName>
    </submittedName>
</protein>
<evidence type="ECO:0000313" key="1">
    <source>
        <dbReference type="EMBL" id="CUN02169.1"/>
    </source>
</evidence>
<dbReference type="AlphaFoldDB" id="A0A173TJ46"/>
<evidence type="ECO:0000313" key="2">
    <source>
        <dbReference type="Proteomes" id="UP000095553"/>
    </source>
</evidence>
<proteinExistence type="predicted"/>
<gene>
    <name evidence="1" type="ORF">ERS852571_02043</name>
</gene>
<name>A0A173TJ46_ANAHA</name>